<dbReference type="EMBL" id="FOWC01000002">
    <property type="protein sequence ID" value="SFO59533.1"/>
    <property type="molecule type" value="Genomic_DNA"/>
</dbReference>
<proteinExistence type="predicted"/>
<dbReference type="Proteomes" id="UP000199137">
    <property type="component" value="Unassembled WGS sequence"/>
</dbReference>
<sequence length="84" mass="8912">MSAFAFLKYQYAVWDGSNVAEIREFVTGAFVADDGTLRYPTPGGDSPLATRTGICLVGQPGGAWPSRIFESEAAFLAAYSPVSS</sequence>
<name>A0A1I5IG53_9PSEU</name>
<dbReference type="STRING" id="112413.SAMN05421854_102452"/>
<accession>A0A1I5IG53</accession>
<dbReference type="RefSeq" id="WP_093573031.1">
    <property type="nucleotide sequence ID" value="NZ_FOWC01000002.1"/>
</dbReference>
<protein>
    <submittedName>
        <fullName evidence="1">Uncharacterized protein</fullName>
    </submittedName>
</protein>
<evidence type="ECO:0000313" key="2">
    <source>
        <dbReference type="Proteomes" id="UP000199137"/>
    </source>
</evidence>
<gene>
    <name evidence="1" type="ORF">SAMN05421854_102452</name>
</gene>
<dbReference type="AlphaFoldDB" id="A0A1I5IG53"/>
<reference evidence="2" key="1">
    <citation type="submission" date="2016-10" db="EMBL/GenBank/DDBJ databases">
        <authorList>
            <person name="Varghese N."/>
            <person name="Submissions S."/>
        </authorList>
    </citation>
    <scope>NUCLEOTIDE SEQUENCE [LARGE SCALE GENOMIC DNA]</scope>
    <source>
        <strain evidence="2">DSM 44637</strain>
    </source>
</reference>
<organism evidence="1 2">
    <name type="scientific">Amycolatopsis rubida</name>
    <dbReference type="NCBI Taxonomy" id="112413"/>
    <lineage>
        <taxon>Bacteria</taxon>
        <taxon>Bacillati</taxon>
        <taxon>Actinomycetota</taxon>
        <taxon>Actinomycetes</taxon>
        <taxon>Pseudonocardiales</taxon>
        <taxon>Pseudonocardiaceae</taxon>
        <taxon>Amycolatopsis</taxon>
    </lineage>
</organism>
<evidence type="ECO:0000313" key="1">
    <source>
        <dbReference type="EMBL" id="SFO59533.1"/>
    </source>
</evidence>